<reference evidence="2 3" key="1">
    <citation type="submission" date="2019-06" db="EMBL/GenBank/DDBJ databases">
        <title>Sequencing the genomes of 1000 actinobacteria strains.</title>
        <authorList>
            <person name="Klenk H.-P."/>
        </authorList>
    </citation>
    <scope>NUCLEOTIDE SEQUENCE [LARGE SCALE GENOMIC DNA]</scope>
    <source>
        <strain evidence="2 3">DSM 45679</strain>
    </source>
</reference>
<proteinExistence type="predicted"/>
<dbReference type="InterPro" id="IPR029063">
    <property type="entry name" value="SAM-dependent_MTases_sf"/>
</dbReference>
<sequence>MWSESDPARVLARLERSGAAEVLLPAATVRALPAQPAAPMTDLPALRRIRYHGEPLADVEADAVRRAFDVELVHVPSGVTDVDGVRSAAAGAAERELAGIDLDAAVVAVYRFGYAALLSMLNAFVHRGLFTGQGDAHTPAEIAAATEVAPAHRGLLGRWLDVLTGQGLLHGDGGALRAVPEPGEYSDDALRRAWTEAERGWLATAGAARTVEYARRNAERLPDLLSGRCGAVPLLFPEGRTGLAAALYRENLTGRYQHAAVAGLTAALAARWQRPLRVLEVGAGTGATTERVVPALAGVGVTVDYLYTDVSASFLDEAREWLSRYPWVRFGRYDIDAGPGEQGYQPASFDVVLGGGVLNAARDTDASVRWLTELLCPGGWLVLTEPTAEEFWILTSQAFLMAEADDDRAATGATFLTLPQWNRVLDAAGLHRVVGLPPDDHPLAELGHRVFAAVRPEQPSKGA</sequence>
<dbReference type="Proteomes" id="UP000320876">
    <property type="component" value="Unassembled WGS sequence"/>
</dbReference>
<dbReference type="Gene3D" id="3.40.50.150">
    <property type="entry name" value="Vaccinia Virus protein VP39"/>
    <property type="match status" value="1"/>
</dbReference>
<organism evidence="2 3">
    <name type="scientific">Amycolatopsis cihanbeyliensis</name>
    <dbReference type="NCBI Taxonomy" id="1128664"/>
    <lineage>
        <taxon>Bacteria</taxon>
        <taxon>Bacillati</taxon>
        <taxon>Actinomycetota</taxon>
        <taxon>Actinomycetes</taxon>
        <taxon>Pseudonocardiales</taxon>
        <taxon>Pseudonocardiaceae</taxon>
        <taxon>Amycolatopsis</taxon>
    </lineage>
</organism>
<dbReference type="GO" id="GO:0032259">
    <property type="term" value="P:methylation"/>
    <property type="evidence" value="ECO:0007669"/>
    <property type="project" value="UniProtKB-KW"/>
</dbReference>
<dbReference type="SUPFAM" id="SSF53335">
    <property type="entry name" value="S-adenosyl-L-methionine-dependent methyltransferases"/>
    <property type="match status" value="1"/>
</dbReference>
<dbReference type="InterPro" id="IPR013217">
    <property type="entry name" value="Methyltransf_12"/>
</dbReference>
<name>A0A542DBV9_AMYCI</name>
<dbReference type="OrthoDB" id="2472181at2"/>
<evidence type="ECO:0000313" key="2">
    <source>
        <dbReference type="EMBL" id="TQJ00545.1"/>
    </source>
</evidence>
<accession>A0A542DBV9</accession>
<dbReference type="EMBL" id="VFML01000001">
    <property type="protein sequence ID" value="TQJ00545.1"/>
    <property type="molecule type" value="Genomic_DNA"/>
</dbReference>
<comment type="caution">
    <text evidence="2">The sequence shown here is derived from an EMBL/GenBank/DDBJ whole genome shotgun (WGS) entry which is preliminary data.</text>
</comment>
<dbReference type="CDD" id="cd02440">
    <property type="entry name" value="AdoMet_MTases"/>
    <property type="match status" value="1"/>
</dbReference>
<keyword evidence="3" id="KW-1185">Reference proteome</keyword>
<feature type="domain" description="Methyltransferase type 12" evidence="1">
    <location>
        <begin position="279"/>
        <end position="381"/>
    </location>
</feature>
<dbReference type="AlphaFoldDB" id="A0A542DBV9"/>
<keyword evidence="2" id="KW-0808">Transferase</keyword>
<evidence type="ECO:0000313" key="3">
    <source>
        <dbReference type="Proteomes" id="UP000320876"/>
    </source>
</evidence>
<evidence type="ECO:0000259" key="1">
    <source>
        <dbReference type="Pfam" id="PF08242"/>
    </source>
</evidence>
<keyword evidence="2" id="KW-0489">Methyltransferase</keyword>
<protein>
    <submittedName>
        <fullName evidence="2">Methyltransferase family protein</fullName>
    </submittedName>
</protein>
<dbReference type="GO" id="GO:0008168">
    <property type="term" value="F:methyltransferase activity"/>
    <property type="evidence" value="ECO:0007669"/>
    <property type="project" value="UniProtKB-KW"/>
</dbReference>
<gene>
    <name evidence="2" type="ORF">FB471_0173</name>
</gene>
<dbReference type="RefSeq" id="WP_141995464.1">
    <property type="nucleotide sequence ID" value="NZ_VFML01000001.1"/>
</dbReference>
<dbReference type="Pfam" id="PF08242">
    <property type="entry name" value="Methyltransf_12"/>
    <property type="match status" value="1"/>
</dbReference>